<dbReference type="EMBL" id="CP059066">
    <property type="protein sequence ID" value="QSQ08350.1"/>
    <property type="molecule type" value="Genomic_DNA"/>
</dbReference>
<dbReference type="Pfam" id="PF08352">
    <property type="entry name" value="oligo_HPY"/>
    <property type="match status" value="1"/>
</dbReference>
<dbReference type="InterPro" id="IPR003593">
    <property type="entry name" value="AAA+_ATPase"/>
</dbReference>
<dbReference type="GO" id="GO:0005524">
    <property type="term" value="F:ATP binding"/>
    <property type="evidence" value="ECO:0007669"/>
    <property type="project" value="UniProtKB-KW"/>
</dbReference>
<protein>
    <submittedName>
        <fullName evidence="9">Oligopeptide transport ATP-binding protein OppD</fullName>
    </submittedName>
</protein>
<gene>
    <name evidence="9" type="primary">oppD_2</name>
    <name evidence="9" type="ORF">H0A61_00672</name>
</gene>
<dbReference type="PANTHER" id="PTHR43297:SF2">
    <property type="entry name" value="DIPEPTIDE TRANSPORT ATP-BINDING PROTEIN DPPD"/>
    <property type="match status" value="1"/>
</dbReference>
<evidence type="ECO:0000256" key="5">
    <source>
        <dbReference type="ARBA" id="ARBA00022741"/>
    </source>
</evidence>
<name>A0A8A0RL58_9FIRM</name>
<dbReference type="InterPro" id="IPR003439">
    <property type="entry name" value="ABC_transporter-like_ATP-bd"/>
</dbReference>
<keyword evidence="6 9" id="KW-0067">ATP-binding</keyword>
<dbReference type="NCBIfam" id="TIGR01727">
    <property type="entry name" value="oligo_HPY"/>
    <property type="match status" value="1"/>
</dbReference>
<evidence type="ECO:0000259" key="8">
    <source>
        <dbReference type="PROSITE" id="PS50893"/>
    </source>
</evidence>
<evidence type="ECO:0000256" key="2">
    <source>
        <dbReference type="ARBA" id="ARBA00005417"/>
    </source>
</evidence>
<keyword evidence="5" id="KW-0547">Nucleotide-binding</keyword>
<dbReference type="CDD" id="cd03257">
    <property type="entry name" value="ABC_NikE_OppD_transporters"/>
    <property type="match status" value="1"/>
</dbReference>
<dbReference type="GO" id="GO:0016887">
    <property type="term" value="F:ATP hydrolysis activity"/>
    <property type="evidence" value="ECO:0007669"/>
    <property type="project" value="InterPro"/>
</dbReference>
<keyword evidence="10" id="KW-1185">Reference proteome</keyword>
<evidence type="ECO:0000256" key="3">
    <source>
        <dbReference type="ARBA" id="ARBA00022448"/>
    </source>
</evidence>
<dbReference type="InterPro" id="IPR017871">
    <property type="entry name" value="ABC_transporter-like_CS"/>
</dbReference>
<dbReference type="PROSITE" id="PS00211">
    <property type="entry name" value="ABC_TRANSPORTER_1"/>
    <property type="match status" value="1"/>
</dbReference>
<accession>A0A8A0RL58</accession>
<keyword evidence="4" id="KW-1003">Cell membrane</keyword>
<dbReference type="SUPFAM" id="SSF52540">
    <property type="entry name" value="P-loop containing nucleoside triphosphate hydrolases"/>
    <property type="match status" value="1"/>
</dbReference>
<keyword evidence="7" id="KW-0472">Membrane</keyword>
<dbReference type="GO" id="GO:0015833">
    <property type="term" value="P:peptide transport"/>
    <property type="evidence" value="ECO:0007669"/>
    <property type="project" value="InterPro"/>
</dbReference>
<evidence type="ECO:0000256" key="6">
    <source>
        <dbReference type="ARBA" id="ARBA00022840"/>
    </source>
</evidence>
<comment type="subcellular location">
    <subcellularLocation>
        <location evidence="1">Cell membrane</location>
        <topology evidence="1">Peripheral membrane protein</topology>
    </subcellularLocation>
</comment>
<evidence type="ECO:0000313" key="9">
    <source>
        <dbReference type="EMBL" id="QSQ08350.1"/>
    </source>
</evidence>
<dbReference type="Gene3D" id="3.40.50.300">
    <property type="entry name" value="P-loop containing nucleotide triphosphate hydrolases"/>
    <property type="match status" value="1"/>
</dbReference>
<dbReference type="InterPro" id="IPR013563">
    <property type="entry name" value="Oligopep_ABC_C"/>
</dbReference>
<evidence type="ECO:0000256" key="1">
    <source>
        <dbReference type="ARBA" id="ARBA00004202"/>
    </source>
</evidence>
<evidence type="ECO:0000256" key="4">
    <source>
        <dbReference type="ARBA" id="ARBA00022475"/>
    </source>
</evidence>
<keyword evidence="3" id="KW-0813">Transport</keyword>
<feature type="domain" description="ABC transporter" evidence="8">
    <location>
        <begin position="7"/>
        <end position="258"/>
    </location>
</feature>
<dbReference type="GO" id="GO:0005886">
    <property type="term" value="C:plasma membrane"/>
    <property type="evidence" value="ECO:0007669"/>
    <property type="project" value="UniProtKB-SubCell"/>
</dbReference>
<dbReference type="SMART" id="SM00382">
    <property type="entry name" value="AAA"/>
    <property type="match status" value="1"/>
</dbReference>
<dbReference type="AlphaFoldDB" id="A0A8A0RL58"/>
<dbReference type="PROSITE" id="PS50893">
    <property type="entry name" value="ABC_TRANSPORTER_2"/>
    <property type="match status" value="1"/>
</dbReference>
<reference evidence="9" key="1">
    <citation type="submission" date="2020-07" db="EMBL/GenBank/DDBJ databases">
        <title>Koleobacter methoxysyntrophicus gen. nov., sp. nov., a novel anaerobic bacterium isolated from deep subsurface oil field and proposal of Koleobacterales ord. nov. in the phylum Firmicutes.</title>
        <authorList>
            <person name="Sakamoto S."/>
            <person name="Tamaki H."/>
        </authorList>
    </citation>
    <scope>NUCLEOTIDE SEQUENCE</scope>
    <source>
        <strain evidence="9">NRmbB1</strain>
    </source>
</reference>
<dbReference type="KEGG" id="kme:H0A61_00672"/>
<evidence type="ECO:0000256" key="7">
    <source>
        <dbReference type="ARBA" id="ARBA00023136"/>
    </source>
</evidence>
<dbReference type="PANTHER" id="PTHR43297">
    <property type="entry name" value="OLIGOPEPTIDE TRANSPORT ATP-BINDING PROTEIN APPD"/>
    <property type="match status" value="1"/>
</dbReference>
<dbReference type="Proteomes" id="UP000662904">
    <property type="component" value="Chromosome"/>
</dbReference>
<dbReference type="InterPro" id="IPR027417">
    <property type="entry name" value="P-loop_NTPase"/>
</dbReference>
<evidence type="ECO:0000313" key="10">
    <source>
        <dbReference type="Proteomes" id="UP000662904"/>
    </source>
</evidence>
<comment type="similarity">
    <text evidence="2">Belongs to the ABC transporter superfamily.</text>
</comment>
<sequence length="333" mass="37068">MNCKNILDITGLTVNFFTDEGLITAVDKVTFRVEKGETLCIVGESGCGKSVTSLAIMRLLPSPPAEINSGRVLFKGEDLLKKSESEMRGIRGNRISMIFQEPMTSLNPVFTVGRQISEAIILHRKLSEKEAKERTVEMLKLVGIPNPEKRFNEYPHQMSGGMRQRVMIAMALSCNPELLIADEPTTALDVTIQAQILDLIINLKERIGMSVILITHDLGVVAEMAQRVMVMYAGQIVEEADSEELFENPIHPYTRGLLKSIPTLDSPKGRLYTIEGTVPNPVDFPRGCRFHPRCSEAKQICMEKTPSLININEKRRVRCFIAGSKPEEVGNNG</sequence>
<dbReference type="Pfam" id="PF00005">
    <property type="entry name" value="ABC_tran"/>
    <property type="match status" value="1"/>
</dbReference>
<organism evidence="9 10">
    <name type="scientific">Koleobacter methoxysyntrophicus</name>
    <dbReference type="NCBI Taxonomy" id="2751313"/>
    <lineage>
        <taxon>Bacteria</taxon>
        <taxon>Bacillati</taxon>
        <taxon>Bacillota</taxon>
        <taxon>Clostridia</taxon>
        <taxon>Koleobacterales</taxon>
        <taxon>Koleobacteraceae</taxon>
        <taxon>Koleobacter</taxon>
    </lineage>
</organism>
<dbReference type="FunFam" id="3.40.50.300:FF:000016">
    <property type="entry name" value="Oligopeptide ABC transporter ATP-binding component"/>
    <property type="match status" value="1"/>
</dbReference>
<dbReference type="RefSeq" id="WP_206708565.1">
    <property type="nucleotide sequence ID" value="NZ_CP059066.1"/>
</dbReference>
<dbReference type="InterPro" id="IPR050388">
    <property type="entry name" value="ABC_Ni/Peptide_Import"/>
</dbReference>
<proteinExistence type="inferred from homology"/>